<dbReference type="Pfam" id="PF13416">
    <property type="entry name" value="SBP_bac_8"/>
    <property type="match status" value="1"/>
</dbReference>
<gene>
    <name evidence="7" type="ORF">H9809_06260</name>
</gene>
<dbReference type="CDD" id="cd14748">
    <property type="entry name" value="PBP2_UgpB"/>
    <property type="match status" value="1"/>
</dbReference>
<comment type="caution">
    <text evidence="7">The sequence shown here is derived from an EMBL/GenBank/DDBJ whole genome shotgun (WGS) entry which is preliminary data.</text>
</comment>
<proteinExistence type="inferred from homology"/>
<dbReference type="EMBL" id="DXBG01000152">
    <property type="protein sequence ID" value="HIZ65483.1"/>
    <property type="molecule type" value="Genomic_DNA"/>
</dbReference>
<evidence type="ECO:0000256" key="4">
    <source>
        <dbReference type="ARBA" id="ARBA00022729"/>
    </source>
</evidence>
<evidence type="ECO:0000256" key="1">
    <source>
        <dbReference type="ARBA" id="ARBA00004196"/>
    </source>
</evidence>
<dbReference type="InterPro" id="IPR050490">
    <property type="entry name" value="Bact_solute-bd_prot1"/>
</dbReference>
<sequence length="467" mass="50365">MKKKTVSLVLAAIMALGALAGCGGGKTIAEQNQETSAEAEGGSQEGDSAEMADASEVNGTEISFWHSMGGVNGQAIDTLVEQFNKENEYGITVNAQYQGEYDDSLNKLKSAQIGNMGADLVQVYEIGTRFMIDSGWIIPMQEMVDADGYDVSQIEPNLAAYYTIDDKLYSMPFNSSTPIMYYNKDMFDKAGITEIPESLEGIEAIGDKLLNEGGAGEVMSMSIYGWFFEQLIGKQGLEYANNGNGRTDAATAVAFDENGAAENILTAWKSLNDKGYAPVVGKGGDAGLADFSAGKSAITLGSTASLKQILQDVNGKFEVGTAYFPKIKDSDEGGVSIGGASLWALNNEDPKKLKATWEFVKFLISPESQAYWNTQTGYFPVTTAAQEEQVFKDNLAQYPQFQTAIDQLHDSAPEYVGALLSVFPEARATVESEIESLLNGKQSVEDTVTNMADSINESIEEYNLVNE</sequence>
<dbReference type="InterPro" id="IPR006059">
    <property type="entry name" value="SBP"/>
</dbReference>
<evidence type="ECO:0000256" key="3">
    <source>
        <dbReference type="ARBA" id="ARBA00022448"/>
    </source>
</evidence>
<comment type="similarity">
    <text evidence="2">Belongs to the bacterial solute-binding protein 1 family.</text>
</comment>
<feature type="chain" id="PRO_5039512835" evidence="6">
    <location>
        <begin position="21"/>
        <end position="467"/>
    </location>
</feature>
<accession>A0A9D2JSW1</accession>
<organism evidence="7 8">
    <name type="scientific">Candidatus Blautia pullicola</name>
    <dbReference type="NCBI Taxonomy" id="2838498"/>
    <lineage>
        <taxon>Bacteria</taxon>
        <taxon>Bacillati</taxon>
        <taxon>Bacillota</taxon>
        <taxon>Clostridia</taxon>
        <taxon>Lachnospirales</taxon>
        <taxon>Lachnospiraceae</taxon>
        <taxon>Blautia</taxon>
    </lineage>
</organism>
<dbReference type="PANTHER" id="PTHR43649">
    <property type="entry name" value="ARABINOSE-BINDING PROTEIN-RELATED"/>
    <property type="match status" value="1"/>
</dbReference>
<feature type="signal peptide" evidence="6">
    <location>
        <begin position="1"/>
        <end position="20"/>
    </location>
</feature>
<reference evidence="7" key="1">
    <citation type="journal article" date="2021" name="PeerJ">
        <title>Extensive microbial diversity within the chicken gut microbiome revealed by metagenomics and culture.</title>
        <authorList>
            <person name="Gilroy R."/>
            <person name="Ravi A."/>
            <person name="Getino M."/>
            <person name="Pursley I."/>
            <person name="Horton D.L."/>
            <person name="Alikhan N.F."/>
            <person name="Baker D."/>
            <person name="Gharbi K."/>
            <person name="Hall N."/>
            <person name="Watson M."/>
            <person name="Adriaenssens E.M."/>
            <person name="Foster-Nyarko E."/>
            <person name="Jarju S."/>
            <person name="Secka A."/>
            <person name="Antonio M."/>
            <person name="Oren A."/>
            <person name="Chaudhuri R.R."/>
            <person name="La Ragione R."/>
            <person name="Hildebrand F."/>
            <person name="Pallen M.J."/>
        </authorList>
    </citation>
    <scope>NUCLEOTIDE SEQUENCE</scope>
    <source>
        <strain evidence="7">1068</strain>
    </source>
</reference>
<keyword evidence="4 6" id="KW-0732">Signal</keyword>
<keyword evidence="3" id="KW-0813">Transport</keyword>
<feature type="region of interest" description="Disordered" evidence="5">
    <location>
        <begin position="32"/>
        <end position="53"/>
    </location>
</feature>
<evidence type="ECO:0000256" key="6">
    <source>
        <dbReference type="SAM" id="SignalP"/>
    </source>
</evidence>
<dbReference type="PROSITE" id="PS51257">
    <property type="entry name" value="PROKAR_LIPOPROTEIN"/>
    <property type="match status" value="1"/>
</dbReference>
<evidence type="ECO:0000313" key="8">
    <source>
        <dbReference type="Proteomes" id="UP000824056"/>
    </source>
</evidence>
<evidence type="ECO:0000313" key="7">
    <source>
        <dbReference type="EMBL" id="HIZ65483.1"/>
    </source>
</evidence>
<dbReference type="AlphaFoldDB" id="A0A9D2JSW1"/>
<protein>
    <submittedName>
        <fullName evidence="7">ABC transporter substrate-binding protein</fullName>
    </submittedName>
</protein>
<evidence type="ECO:0000256" key="5">
    <source>
        <dbReference type="SAM" id="MobiDB-lite"/>
    </source>
</evidence>
<dbReference type="GO" id="GO:0030313">
    <property type="term" value="C:cell envelope"/>
    <property type="evidence" value="ECO:0007669"/>
    <property type="project" value="UniProtKB-SubCell"/>
</dbReference>
<dbReference type="Proteomes" id="UP000824056">
    <property type="component" value="Unassembled WGS sequence"/>
</dbReference>
<dbReference type="SUPFAM" id="SSF53850">
    <property type="entry name" value="Periplasmic binding protein-like II"/>
    <property type="match status" value="1"/>
</dbReference>
<name>A0A9D2JSW1_9FIRM</name>
<evidence type="ECO:0000256" key="2">
    <source>
        <dbReference type="ARBA" id="ARBA00008520"/>
    </source>
</evidence>
<dbReference type="Gene3D" id="3.40.190.10">
    <property type="entry name" value="Periplasmic binding protein-like II"/>
    <property type="match status" value="2"/>
</dbReference>
<comment type="subcellular location">
    <subcellularLocation>
        <location evidence="1">Cell envelope</location>
    </subcellularLocation>
</comment>
<dbReference type="PANTHER" id="PTHR43649:SF31">
    <property type="entry name" value="SN-GLYCEROL-3-PHOSPHATE-BINDING PERIPLASMIC PROTEIN UGPB"/>
    <property type="match status" value="1"/>
</dbReference>
<reference evidence="7" key="2">
    <citation type="submission" date="2021-04" db="EMBL/GenBank/DDBJ databases">
        <authorList>
            <person name="Gilroy R."/>
        </authorList>
    </citation>
    <scope>NUCLEOTIDE SEQUENCE</scope>
    <source>
        <strain evidence="7">1068</strain>
    </source>
</reference>